<sequence length="432" mass="47258">MHVVPYTPPSSMRRSEQHESEIARLADKITRAIDADASTARERKDGSESPSVAAKYRRARRSMDAGGDIPAPRVAPTSATEPPHAAPAPREASAPASTTPSRRRTSSYAFRTTPNTRTTPVHHPRASMESRQSTDAQPDFGDEYMHADISHRLASMSMRNLAQTPQAHRSATAPAQLRRSMSHHSTPESAPLEPHTRNLRLALEQLERTSEPTSELVQQLGAAVRLAEEVNNGLRRTIRASLEVRMSLALQPAYEPMEGLVDTLDTNLSDLLKHSDDHVRSLTDTLIALGKEERALRRQETARMLSPPRASMSAREMQPVGSPRYASNAYPSPSPRQTSAVHMSFQPGDGVPYARLEPSSRSTAFYAARHTPLSTPSLSRFGRSVSQHEALSTTSPTTPLPPTSPAWRSARAGRPAPPPQEPSTDADSVDRL</sequence>
<gene>
    <name evidence="2" type="ORF">GLX27_003967</name>
</gene>
<name>A0ABY8EUR0_MALFU</name>
<feature type="region of interest" description="Disordered" evidence="1">
    <location>
        <begin position="162"/>
        <end position="195"/>
    </location>
</feature>
<organism evidence="2 3">
    <name type="scientific">Malassezia furfur</name>
    <name type="common">Pityriasis versicolor infection agent</name>
    <name type="synonym">Pityrosporum furfur</name>
    <dbReference type="NCBI Taxonomy" id="55194"/>
    <lineage>
        <taxon>Eukaryota</taxon>
        <taxon>Fungi</taxon>
        <taxon>Dikarya</taxon>
        <taxon>Basidiomycota</taxon>
        <taxon>Ustilaginomycotina</taxon>
        <taxon>Malasseziomycetes</taxon>
        <taxon>Malasseziales</taxon>
        <taxon>Malasseziaceae</taxon>
        <taxon>Malassezia</taxon>
    </lineage>
</organism>
<keyword evidence="3" id="KW-1185">Reference proteome</keyword>
<feature type="region of interest" description="Disordered" evidence="1">
    <location>
        <begin position="298"/>
        <end position="342"/>
    </location>
</feature>
<reference evidence="2 3" key="1">
    <citation type="journal article" date="2020" name="Elife">
        <title>Loss of centromere function drives karyotype evolution in closely related Malassezia species.</title>
        <authorList>
            <person name="Sankaranarayanan S.R."/>
            <person name="Ianiri G."/>
            <person name="Coelho M.A."/>
            <person name="Reza M.H."/>
            <person name="Thimmappa B.C."/>
            <person name="Ganguly P."/>
            <person name="Vadnala R.N."/>
            <person name="Sun S."/>
            <person name="Siddharthan R."/>
            <person name="Tellgren-Roth C."/>
            <person name="Dawson T.L."/>
            <person name="Heitman J."/>
            <person name="Sanyal K."/>
        </authorList>
    </citation>
    <scope>NUCLEOTIDE SEQUENCE [LARGE SCALE GENOMIC DNA]</scope>
    <source>
        <strain evidence="2">CBS14141</strain>
    </source>
</reference>
<protein>
    <submittedName>
        <fullName evidence="2">Uncharacterized protein</fullName>
    </submittedName>
</protein>
<evidence type="ECO:0000256" key="1">
    <source>
        <dbReference type="SAM" id="MobiDB-lite"/>
    </source>
</evidence>
<feature type="compositionally biased region" description="Low complexity" evidence="1">
    <location>
        <begin position="405"/>
        <end position="414"/>
    </location>
</feature>
<feature type="region of interest" description="Disordered" evidence="1">
    <location>
        <begin position="373"/>
        <end position="432"/>
    </location>
</feature>
<feature type="compositionally biased region" description="Basic and acidic residues" evidence="1">
    <location>
        <begin position="33"/>
        <end position="47"/>
    </location>
</feature>
<evidence type="ECO:0000313" key="3">
    <source>
        <dbReference type="Proteomes" id="UP000818624"/>
    </source>
</evidence>
<dbReference type="EMBL" id="CP046237">
    <property type="protein sequence ID" value="WFD49287.1"/>
    <property type="molecule type" value="Genomic_DNA"/>
</dbReference>
<feature type="compositionally biased region" description="Polar residues" evidence="1">
    <location>
        <begin position="373"/>
        <end position="390"/>
    </location>
</feature>
<feature type="region of interest" description="Disordered" evidence="1">
    <location>
        <begin position="1"/>
        <end position="21"/>
    </location>
</feature>
<dbReference type="Proteomes" id="UP000818624">
    <property type="component" value="Chromosome 4"/>
</dbReference>
<evidence type="ECO:0000313" key="2">
    <source>
        <dbReference type="EMBL" id="WFD49287.1"/>
    </source>
</evidence>
<proteinExistence type="predicted"/>
<feature type="compositionally biased region" description="Polar residues" evidence="1">
    <location>
        <begin position="329"/>
        <end position="341"/>
    </location>
</feature>
<accession>A0ABY8EUR0</accession>
<feature type="compositionally biased region" description="Polar residues" evidence="1">
    <location>
        <begin position="108"/>
        <end position="119"/>
    </location>
</feature>
<feature type="region of interest" description="Disordered" evidence="1">
    <location>
        <begin position="33"/>
        <end position="142"/>
    </location>
</feature>
<feature type="compositionally biased region" description="Low complexity" evidence="1">
    <location>
        <begin position="75"/>
        <end position="100"/>
    </location>
</feature>